<gene>
    <name evidence="4" type="ORF">NX773_12565</name>
</gene>
<evidence type="ECO:0000313" key="4">
    <source>
        <dbReference type="EMBL" id="MCS0608997.1"/>
    </source>
</evidence>
<dbReference type="InterPro" id="IPR002052">
    <property type="entry name" value="DNA_methylase_N6_adenine_CS"/>
</dbReference>
<protein>
    <submittedName>
        <fullName evidence="4">Class I SAM-dependent methyltransferase</fullName>
    </submittedName>
</protein>
<dbReference type="CDD" id="cd02440">
    <property type="entry name" value="AdoMet_MTases"/>
    <property type="match status" value="1"/>
</dbReference>
<dbReference type="InterPro" id="IPR050320">
    <property type="entry name" value="N5-glutamine_MTase"/>
</dbReference>
<keyword evidence="1 4" id="KW-0808">Transferase</keyword>
<dbReference type="EMBL" id="JANUGV010000002">
    <property type="protein sequence ID" value="MCS0608997.1"/>
    <property type="molecule type" value="Genomic_DNA"/>
</dbReference>
<dbReference type="InterPro" id="IPR029063">
    <property type="entry name" value="SAM-dependent_MTases_sf"/>
</dbReference>
<evidence type="ECO:0000256" key="2">
    <source>
        <dbReference type="ARBA" id="ARBA00022691"/>
    </source>
</evidence>
<dbReference type="GO" id="GO:0008168">
    <property type="term" value="F:methyltransferase activity"/>
    <property type="evidence" value="ECO:0007669"/>
    <property type="project" value="UniProtKB-KW"/>
</dbReference>
<dbReference type="GO" id="GO:0032259">
    <property type="term" value="P:methylation"/>
    <property type="evidence" value="ECO:0007669"/>
    <property type="project" value="UniProtKB-KW"/>
</dbReference>
<reference evidence="4 5" key="1">
    <citation type="submission" date="2022-08" db="EMBL/GenBank/DDBJ databases">
        <title>Reclassification of Massilia species as members of the genera Telluria, Duganella, Pseudoduganella, Mokoshia gen. nov. and Zemynaea gen. nov. using orthogonal and non-orthogonal genome-based approaches.</title>
        <authorList>
            <person name="Bowman J.P."/>
        </authorList>
    </citation>
    <scope>NUCLEOTIDE SEQUENCE [LARGE SCALE GENOMIC DNA]</scope>
    <source>
        <strain evidence="4 5">JCM 31607</strain>
    </source>
</reference>
<evidence type="ECO:0000313" key="5">
    <source>
        <dbReference type="Proteomes" id="UP001205861"/>
    </source>
</evidence>
<dbReference type="Pfam" id="PF05175">
    <property type="entry name" value="MTS"/>
    <property type="match status" value="1"/>
</dbReference>
<dbReference type="RefSeq" id="WP_258856645.1">
    <property type="nucleotide sequence ID" value="NZ_JANUGV010000002.1"/>
</dbReference>
<comment type="caution">
    <text evidence="4">The sequence shown here is derived from an EMBL/GenBank/DDBJ whole genome shotgun (WGS) entry which is preliminary data.</text>
</comment>
<evidence type="ECO:0000256" key="1">
    <source>
        <dbReference type="ARBA" id="ARBA00022603"/>
    </source>
</evidence>
<name>A0ABT2BKG1_9BURK</name>
<dbReference type="SUPFAM" id="SSF53335">
    <property type="entry name" value="S-adenosyl-L-methionine-dependent methyltransferases"/>
    <property type="match status" value="1"/>
</dbReference>
<dbReference type="InterPro" id="IPR007848">
    <property type="entry name" value="Small_mtfrase_dom"/>
</dbReference>
<dbReference type="Gene3D" id="3.40.50.150">
    <property type="entry name" value="Vaccinia Virus protein VP39"/>
    <property type="match status" value="1"/>
</dbReference>
<organism evidence="4 5">
    <name type="scientific">Massilia solisilvae</name>
    <dbReference type="NCBI Taxonomy" id="1811225"/>
    <lineage>
        <taxon>Bacteria</taxon>
        <taxon>Pseudomonadati</taxon>
        <taxon>Pseudomonadota</taxon>
        <taxon>Betaproteobacteria</taxon>
        <taxon>Burkholderiales</taxon>
        <taxon>Oxalobacteraceae</taxon>
        <taxon>Telluria group</taxon>
        <taxon>Massilia</taxon>
    </lineage>
</organism>
<feature type="domain" description="Methyltransferase small" evidence="3">
    <location>
        <begin position="131"/>
        <end position="250"/>
    </location>
</feature>
<dbReference type="Proteomes" id="UP001205861">
    <property type="component" value="Unassembled WGS sequence"/>
</dbReference>
<proteinExistence type="predicted"/>
<keyword evidence="5" id="KW-1185">Reference proteome</keyword>
<accession>A0ABT2BKG1</accession>
<keyword evidence="2" id="KW-0949">S-adenosyl-L-methionine</keyword>
<keyword evidence="1 4" id="KW-0489">Methyltransferase</keyword>
<dbReference type="PANTHER" id="PTHR18895:SF74">
    <property type="entry name" value="MTRF1L RELEASE FACTOR GLUTAMINE METHYLTRANSFERASE"/>
    <property type="match status" value="1"/>
</dbReference>
<sequence length="313" mass="33389">MPLDIHDPDALVQLGRALCAHGYRFTTVTPATHRRVNARAGNATASDLRGVFGWSRPFADTLLPPDVRTLMQRANVLVQATDGWRSAVRAATLGEQLYFHSAYPAAERDAVFFGPDTVRFVAAVLRGLASLKTAPRRIIDIGCGAAPCAIGLALRYPHAEVIAADVNPSALALAAINARLAGVPHVQPCRSSLLDDVSGDFDLVVANPPYVLDSQGRTYRDGGGLHGAQLSVDLVRAALARLRAGGTLMVYTGVAMTSADDPFLQAITPALERHAASWTYGELDPDVFGELLAQQGYEDVERIAAVWLVASRA</sequence>
<evidence type="ECO:0000259" key="3">
    <source>
        <dbReference type="Pfam" id="PF05175"/>
    </source>
</evidence>
<dbReference type="PROSITE" id="PS00092">
    <property type="entry name" value="N6_MTASE"/>
    <property type="match status" value="1"/>
</dbReference>
<dbReference type="PANTHER" id="PTHR18895">
    <property type="entry name" value="HEMK METHYLTRANSFERASE"/>
    <property type="match status" value="1"/>
</dbReference>